<evidence type="ECO:0000256" key="5">
    <source>
        <dbReference type="PROSITE-ProRule" id="PRU01240"/>
    </source>
</evidence>
<feature type="active site" description="Charge relay system" evidence="5">
    <location>
        <position position="181"/>
    </location>
</feature>
<organism evidence="8 9">
    <name type="scientific">Roseateles violae</name>
    <dbReference type="NCBI Taxonomy" id="3058042"/>
    <lineage>
        <taxon>Bacteria</taxon>
        <taxon>Pseudomonadati</taxon>
        <taxon>Pseudomonadota</taxon>
        <taxon>Betaproteobacteria</taxon>
        <taxon>Burkholderiales</taxon>
        <taxon>Sphaerotilaceae</taxon>
        <taxon>Roseateles</taxon>
    </lineage>
</organism>
<feature type="active site" description="Charge relay system" evidence="5">
    <location>
        <position position="362"/>
    </location>
</feature>
<reference evidence="8 9" key="1">
    <citation type="submission" date="2023-06" db="EMBL/GenBank/DDBJ databases">
        <title>Pelomonas sp. PFR6 16S ribosomal RNA gene Genome sequencing and assembly.</title>
        <authorList>
            <person name="Woo H."/>
        </authorList>
    </citation>
    <scope>NUCLEOTIDE SEQUENCE [LARGE SCALE GENOMIC DNA]</scope>
    <source>
        <strain evidence="8 9">PFR6</strain>
    </source>
</reference>
<dbReference type="EMBL" id="JAUHHC010000006">
    <property type="protein sequence ID" value="MDN3922788.1"/>
    <property type="molecule type" value="Genomic_DNA"/>
</dbReference>
<dbReference type="InterPro" id="IPR023828">
    <property type="entry name" value="Peptidase_S8_Ser-AS"/>
</dbReference>
<evidence type="ECO:0000256" key="4">
    <source>
        <dbReference type="ARBA" id="ARBA00022825"/>
    </source>
</evidence>
<evidence type="ECO:0000313" key="9">
    <source>
        <dbReference type="Proteomes" id="UP001228044"/>
    </source>
</evidence>
<name>A0ABT8DYX4_9BURK</name>
<dbReference type="PROSITE" id="PS51892">
    <property type="entry name" value="SUBTILASE"/>
    <property type="match status" value="1"/>
</dbReference>
<dbReference type="InterPro" id="IPR023827">
    <property type="entry name" value="Peptidase_S8_Asp-AS"/>
</dbReference>
<dbReference type="PROSITE" id="PS00138">
    <property type="entry name" value="SUBTILASE_SER"/>
    <property type="match status" value="1"/>
</dbReference>
<gene>
    <name evidence="8" type="ORF">QWJ38_21060</name>
</gene>
<dbReference type="RefSeq" id="WP_290361103.1">
    <property type="nucleotide sequence ID" value="NZ_JAUHHC010000006.1"/>
</dbReference>
<evidence type="ECO:0000256" key="6">
    <source>
        <dbReference type="RuleBase" id="RU003355"/>
    </source>
</evidence>
<keyword evidence="4 5" id="KW-0720">Serine protease</keyword>
<dbReference type="InterPro" id="IPR022398">
    <property type="entry name" value="Peptidase_S8_His-AS"/>
</dbReference>
<dbReference type="SUPFAM" id="SSF52743">
    <property type="entry name" value="Subtilisin-like"/>
    <property type="match status" value="1"/>
</dbReference>
<sequence length="422" mass="44167">MKKKKTALALLAVLLLLVSEAGLAQLRLPGLPQLPNLPPRSDGLLRQRLEPLQAPLEELQGLRQRLSEQLLQRHPRELARDPAGELILRRQLLALPSSASARERLLALPEVRLLEETRLDGLDLGWLLLQVDTALLPRLRALDPEGLYDYQHVYLGSGTVTNAADAPAAAAPPPGPVGLIDSGIDARHPALREIALERFGCAGATRPAAHGTAVASLLAGRDGGFRGALPGATLYAADAYCDAADGGSVQRIAQGLAWLVRERVGVINISLVGPPNQLLQRAVAAAQAKGHLIVAAVGNDGPAAPPLYPAAWPGVVAVTGVDRRRRALPEAGRGPHVMLAAPGSELLAADGSGGYRPLRGTSFAAPLVAALLAAHLPRPDPAAAHEALARLQAEALDLGASGRDEIYGWGLVGESLRTAAPR</sequence>
<evidence type="ECO:0000256" key="3">
    <source>
        <dbReference type="ARBA" id="ARBA00022801"/>
    </source>
</evidence>
<dbReference type="Proteomes" id="UP001228044">
    <property type="component" value="Unassembled WGS sequence"/>
</dbReference>
<keyword evidence="2 5" id="KW-0645">Protease</keyword>
<dbReference type="PANTHER" id="PTHR43806:SF11">
    <property type="entry name" value="CEREVISIN-RELATED"/>
    <property type="match status" value="1"/>
</dbReference>
<evidence type="ECO:0000313" key="8">
    <source>
        <dbReference type="EMBL" id="MDN3922788.1"/>
    </source>
</evidence>
<accession>A0ABT8DYX4</accession>
<evidence type="ECO:0000256" key="2">
    <source>
        <dbReference type="ARBA" id="ARBA00022670"/>
    </source>
</evidence>
<dbReference type="InterPro" id="IPR015500">
    <property type="entry name" value="Peptidase_S8_subtilisin-rel"/>
</dbReference>
<comment type="similarity">
    <text evidence="1 5 6">Belongs to the peptidase S8 family.</text>
</comment>
<dbReference type="PROSITE" id="PS00136">
    <property type="entry name" value="SUBTILASE_ASP"/>
    <property type="match status" value="1"/>
</dbReference>
<dbReference type="PROSITE" id="PS00137">
    <property type="entry name" value="SUBTILASE_HIS"/>
    <property type="match status" value="1"/>
</dbReference>
<dbReference type="InterPro" id="IPR000209">
    <property type="entry name" value="Peptidase_S8/S53_dom"/>
</dbReference>
<dbReference type="Gene3D" id="3.40.50.200">
    <property type="entry name" value="Peptidase S8/S53 domain"/>
    <property type="match status" value="1"/>
</dbReference>
<dbReference type="InterPro" id="IPR036852">
    <property type="entry name" value="Peptidase_S8/S53_dom_sf"/>
</dbReference>
<feature type="active site" description="Charge relay system" evidence="5">
    <location>
        <position position="210"/>
    </location>
</feature>
<dbReference type="Pfam" id="PF00082">
    <property type="entry name" value="Peptidase_S8"/>
    <property type="match status" value="1"/>
</dbReference>
<proteinExistence type="inferred from homology"/>
<dbReference type="PRINTS" id="PR00723">
    <property type="entry name" value="SUBTILISIN"/>
</dbReference>
<evidence type="ECO:0000256" key="1">
    <source>
        <dbReference type="ARBA" id="ARBA00011073"/>
    </source>
</evidence>
<protein>
    <submittedName>
        <fullName evidence="8">S8 family serine peptidase</fullName>
    </submittedName>
</protein>
<dbReference type="CDD" id="cd05561">
    <property type="entry name" value="Peptidases_S8_4"/>
    <property type="match status" value="1"/>
</dbReference>
<comment type="caution">
    <text evidence="8">The sequence shown here is derived from an EMBL/GenBank/DDBJ whole genome shotgun (WGS) entry which is preliminary data.</text>
</comment>
<evidence type="ECO:0000259" key="7">
    <source>
        <dbReference type="Pfam" id="PF00082"/>
    </source>
</evidence>
<keyword evidence="9" id="KW-1185">Reference proteome</keyword>
<feature type="domain" description="Peptidase S8/S53" evidence="7">
    <location>
        <begin position="177"/>
        <end position="410"/>
    </location>
</feature>
<keyword evidence="3 5" id="KW-0378">Hydrolase</keyword>
<dbReference type="PANTHER" id="PTHR43806">
    <property type="entry name" value="PEPTIDASE S8"/>
    <property type="match status" value="1"/>
</dbReference>
<dbReference type="InterPro" id="IPR050131">
    <property type="entry name" value="Peptidase_S8_subtilisin-like"/>
</dbReference>